<accession>A0A1R1PHN0</accession>
<dbReference type="Proteomes" id="UP000188320">
    <property type="component" value="Unassembled WGS sequence"/>
</dbReference>
<dbReference type="OrthoDB" id="539213at2759"/>
<gene>
    <name evidence="1" type="ORF">AX774_g6108</name>
</gene>
<keyword evidence="2" id="KW-1185">Reference proteome</keyword>
<reference evidence="2" key="1">
    <citation type="submission" date="2017-01" db="EMBL/GenBank/DDBJ databases">
        <authorList>
            <person name="Wang Y."/>
            <person name="White M."/>
            <person name="Kvist S."/>
            <person name="Moncalvo J.-M."/>
        </authorList>
    </citation>
    <scope>NUCLEOTIDE SEQUENCE [LARGE SCALE GENOMIC DNA]</scope>
    <source>
        <strain evidence="2">COL-18-3</strain>
    </source>
</reference>
<dbReference type="AlphaFoldDB" id="A0A1R1PHN0"/>
<sequence length="85" mass="9741">MEKKHGESKNKQLGICTFSDLPVNVVSKIFVLSQNPRAALITRGMHYGSHQSSTIRDFILRYDFCQTTDSFEKREYVCLSAIIQL</sequence>
<comment type="caution">
    <text evidence="1">The sequence shown here is derived from an EMBL/GenBank/DDBJ whole genome shotgun (WGS) entry which is preliminary data.</text>
</comment>
<evidence type="ECO:0000313" key="2">
    <source>
        <dbReference type="Proteomes" id="UP000188320"/>
    </source>
</evidence>
<protein>
    <submittedName>
        <fullName evidence="1">Uncharacterized protein</fullName>
    </submittedName>
</protein>
<organism evidence="1 2">
    <name type="scientific">Zancudomyces culisetae</name>
    <name type="common">Gut fungus</name>
    <name type="synonym">Smittium culisetae</name>
    <dbReference type="NCBI Taxonomy" id="1213189"/>
    <lineage>
        <taxon>Eukaryota</taxon>
        <taxon>Fungi</taxon>
        <taxon>Fungi incertae sedis</taxon>
        <taxon>Zoopagomycota</taxon>
        <taxon>Kickxellomycotina</taxon>
        <taxon>Harpellomycetes</taxon>
        <taxon>Harpellales</taxon>
        <taxon>Legeriomycetaceae</taxon>
        <taxon>Zancudomyces</taxon>
    </lineage>
</organism>
<proteinExistence type="predicted"/>
<dbReference type="EMBL" id="LSSK01001179">
    <property type="protein sequence ID" value="OMH80457.1"/>
    <property type="molecule type" value="Genomic_DNA"/>
</dbReference>
<evidence type="ECO:0000313" key="1">
    <source>
        <dbReference type="EMBL" id="OMH80457.1"/>
    </source>
</evidence>
<name>A0A1R1PHN0_ZANCU</name>